<reference evidence="2" key="1">
    <citation type="submission" date="2015-12" db="EMBL/GenBank/DDBJ databases">
        <title>Gene expression during late stages of embryo sac development: a critical building block for successful pollen-pistil interactions.</title>
        <authorList>
            <person name="Liu Y."/>
            <person name="Joly V."/>
            <person name="Sabar M."/>
            <person name="Matton D.P."/>
        </authorList>
    </citation>
    <scope>NUCLEOTIDE SEQUENCE</scope>
</reference>
<feature type="chain" id="PRO_5006865573" evidence="1">
    <location>
        <begin position="18"/>
        <end position="96"/>
    </location>
</feature>
<evidence type="ECO:0000313" key="2">
    <source>
        <dbReference type="EMBL" id="JAP11831.1"/>
    </source>
</evidence>
<keyword evidence="1" id="KW-0732">Signal</keyword>
<feature type="signal peptide" evidence="1">
    <location>
        <begin position="1"/>
        <end position="17"/>
    </location>
</feature>
<dbReference type="EMBL" id="GEDG01030608">
    <property type="protein sequence ID" value="JAP11831.1"/>
    <property type="molecule type" value="Transcribed_RNA"/>
</dbReference>
<evidence type="ECO:0000256" key="1">
    <source>
        <dbReference type="SAM" id="SignalP"/>
    </source>
</evidence>
<name>A0A0V0GVM1_SOLCH</name>
<organism evidence="2">
    <name type="scientific">Solanum chacoense</name>
    <name type="common">Chaco potato</name>
    <dbReference type="NCBI Taxonomy" id="4108"/>
    <lineage>
        <taxon>Eukaryota</taxon>
        <taxon>Viridiplantae</taxon>
        <taxon>Streptophyta</taxon>
        <taxon>Embryophyta</taxon>
        <taxon>Tracheophyta</taxon>
        <taxon>Spermatophyta</taxon>
        <taxon>Magnoliopsida</taxon>
        <taxon>eudicotyledons</taxon>
        <taxon>Gunneridae</taxon>
        <taxon>Pentapetalae</taxon>
        <taxon>asterids</taxon>
        <taxon>lamiids</taxon>
        <taxon>Solanales</taxon>
        <taxon>Solanaceae</taxon>
        <taxon>Solanoideae</taxon>
        <taxon>Solaneae</taxon>
        <taxon>Solanum</taxon>
    </lineage>
</organism>
<accession>A0A0V0GVM1</accession>
<sequence>MIAHLVIWKCFSLPVFSFSGACLLDNISEKNQCLLFFNKLCKDCDISVAYLSFLFYLCFLRLQGEQPICVLHSIYDVIMLNVSHELKVLQKVLDSL</sequence>
<dbReference type="AlphaFoldDB" id="A0A0V0GVM1"/>
<protein>
    <submittedName>
        <fullName evidence="2">Putative ovule protein</fullName>
    </submittedName>
</protein>
<proteinExistence type="predicted"/>